<feature type="region of interest" description="Disordered" evidence="1">
    <location>
        <begin position="26"/>
        <end position="55"/>
    </location>
</feature>
<gene>
    <name evidence="2" type="ORF">HU722_08845</name>
</gene>
<accession>A0A8H9YQB0</accession>
<reference evidence="2" key="1">
    <citation type="journal article" date="2020" name="Microorganisms">
        <title>Reliable Identification of Environmental Pseudomonas Isolates Using the rpoD Gene.</title>
        <authorList>
            <consortium name="The Broad Institute Genome Sequencing Platform"/>
            <person name="Girard L."/>
            <person name="Lood C."/>
            <person name="Rokni-Zadeh H."/>
            <person name="van Noort V."/>
            <person name="Lavigne R."/>
            <person name="De Mot R."/>
        </authorList>
    </citation>
    <scope>NUCLEOTIDE SEQUENCE [LARGE SCALE GENOMIC DNA]</scope>
    <source>
        <strain evidence="2">SWRI145</strain>
    </source>
</reference>
<dbReference type="AlphaFoldDB" id="A0A8H9YQB0"/>
<proteinExistence type="predicted"/>
<name>A0A8H9YQB0_9PSED</name>
<sequence length="55" mass="6408">MKLTHQHPQIVASKPTDGFWFQPLQAERSREKVQQEELPARDVDRHATVNSKQRG</sequence>
<evidence type="ECO:0000313" key="2">
    <source>
        <dbReference type="EMBL" id="MBC3291628.1"/>
    </source>
</evidence>
<evidence type="ECO:0000256" key="1">
    <source>
        <dbReference type="SAM" id="MobiDB-lite"/>
    </source>
</evidence>
<protein>
    <submittedName>
        <fullName evidence="2">Uncharacterized protein</fullName>
    </submittedName>
</protein>
<organism evidence="2">
    <name type="scientific">Pseudomonas tritici</name>
    <dbReference type="NCBI Taxonomy" id="2745518"/>
    <lineage>
        <taxon>Bacteria</taxon>
        <taxon>Pseudomonadati</taxon>
        <taxon>Pseudomonadota</taxon>
        <taxon>Gammaproteobacteria</taxon>
        <taxon>Pseudomonadales</taxon>
        <taxon>Pseudomonadaceae</taxon>
        <taxon>Pseudomonas</taxon>
    </lineage>
</organism>
<feature type="compositionally biased region" description="Basic and acidic residues" evidence="1">
    <location>
        <begin position="27"/>
        <end position="47"/>
    </location>
</feature>
<dbReference type="EMBL" id="JABWQF010000004">
    <property type="protein sequence ID" value="MBC3291628.1"/>
    <property type="molecule type" value="Genomic_DNA"/>
</dbReference>
<comment type="caution">
    <text evidence="2">The sequence shown here is derived from an EMBL/GenBank/DDBJ whole genome shotgun (WGS) entry which is preliminary data.</text>
</comment>